<feature type="region of interest" description="Disordered" evidence="1">
    <location>
        <begin position="1"/>
        <end position="56"/>
    </location>
</feature>
<dbReference type="EMBL" id="ML769892">
    <property type="protein sequence ID" value="KAE9386295.1"/>
    <property type="molecule type" value="Genomic_DNA"/>
</dbReference>
<dbReference type="OrthoDB" id="3130310at2759"/>
<feature type="compositionally biased region" description="Basic and acidic residues" evidence="1">
    <location>
        <begin position="7"/>
        <end position="16"/>
    </location>
</feature>
<evidence type="ECO:0000256" key="1">
    <source>
        <dbReference type="SAM" id="MobiDB-lite"/>
    </source>
</evidence>
<organism evidence="2 3">
    <name type="scientific">Gymnopus androsaceus JB14</name>
    <dbReference type="NCBI Taxonomy" id="1447944"/>
    <lineage>
        <taxon>Eukaryota</taxon>
        <taxon>Fungi</taxon>
        <taxon>Dikarya</taxon>
        <taxon>Basidiomycota</taxon>
        <taxon>Agaricomycotina</taxon>
        <taxon>Agaricomycetes</taxon>
        <taxon>Agaricomycetidae</taxon>
        <taxon>Agaricales</taxon>
        <taxon>Marasmiineae</taxon>
        <taxon>Omphalotaceae</taxon>
        <taxon>Gymnopus</taxon>
    </lineage>
</organism>
<evidence type="ECO:0000313" key="2">
    <source>
        <dbReference type="EMBL" id="KAE9386295.1"/>
    </source>
</evidence>
<proteinExistence type="predicted"/>
<dbReference type="AlphaFoldDB" id="A0A6A4GM03"/>
<name>A0A6A4GM03_9AGAR</name>
<feature type="compositionally biased region" description="Basic and acidic residues" evidence="1">
    <location>
        <begin position="27"/>
        <end position="42"/>
    </location>
</feature>
<protein>
    <submittedName>
        <fullName evidence="2">Uncharacterized protein</fullName>
    </submittedName>
</protein>
<feature type="region of interest" description="Disordered" evidence="1">
    <location>
        <begin position="202"/>
        <end position="380"/>
    </location>
</feature>
<feature type="compositionally biased region" description="Basic and acidic residues" evidence="1">
    <location>
        <begin position="225"/>
        <end position="237"/>
    </location>
</feature>
<feature type="compositionally biased region" description="Basic residues" evidence="1">
    <location>
        <begin position="368"/>
        <end position="380"/>
    </location>
</feature>
<evidence type="ECO:0000313" key="3">
    <source>
        <dbReference type="Proteomes" id="UP000799118"/>
    </source>
</evidence>
<feature type="compositionally biased region" description="Basic residues" evidence="1">
    <location>
        <begin position="315"/>
        <end position="324"/>
    </location>
</feature>
<keyword evidence="3" id="KW-1185">Reference proteome</keyword>
<sequence length="380" mass="41376">MSPLMLRPREGVEELSTHGGGASVADIKSETKDHSVPKRQRESGVPPVTTTSHWIPSGGFYSASETQVATPAFHAGEFPVNRTNYATVDDEPMETSIGHLGQVPDQEFEELRRQLALYDKEQAKVKAQMDRIHDPTLGDKIPGAFNNSPIVAFSHTATVQTTAANPRPDTQVKSTAAVAAPSNVESRQEWEDRVAIQQLRNSNLQASRESKYPDQGIGFNNNRFPIDKAKTPRHIWDRGSALDPPRLVEEVGNRPTSQYTSHGNASHAGSNRTQESLHKSEAGEHVGGCAPPGDNGPPGDEGDDDGDGRDDKDHKGKKPSRHHHTPWDDDSSSDKSPPSSLPSSPPDSSHSEDSSLSDDKWIGASTPRNKHLDKKSHCKL</sequence>
<feature type="compositionally biased region" description="Polar residues" evidence="1">
    <location>
        <begin position="254"/>
        <end position="274"/>
    </location>
</feature>
<gene>
    <name evidence="2" type="ORF">BT96DRAFT_1006220</name>
</gene>
<feature type="compositionally biased region" description="Basic and acidic residues" evidence="1">
    <location>
        <begin position="349"/>
        <end position="361"/>
    </location>
</feature>
<dbReference type="Proteomes" id="UP000799118">
    <property type="component" value="Unassembled WGS sequence"/>
</dbReference>
<accession>A0A6A4GM03</accession>
<feature type="compositionally biased region" description="Basic and acidic residues" evidence="1">
    <location>
        <begin position="275"/>
        <end position="284"/>
    </location>
</feature>
<reference evidence="2" key="1">
    <citation type="journal article" date="2019" name="Environ. Microbiol.">
        <title>Fungal ecological strategies reflected in gene transcription - a case study of two litter decomposers.</title>
        <authorList>
            <person name="Barbi F."/>
            <person name="Kohler A."/>
            <person name="Barry K."/>
            <person name="Baskaran P."/>
            <person name="Daum C."/>
            <person name="Fauchery L."/>
            <person name="Ihrmark K."/>
            <person name="Kuo A."/>
            <person name="LaButti K."/>
            <person name="Lipzen A."/>
            <person name="Morin E."/>
            <person name="Grigoriev I.V."/>
            <person name="Henrissat B."/>
            <person name="Lindahl B."/>
            <person name="Martin F."/>
        </authorList>
    </citation>
    <scope>NUCLEOTIDE SEQUENCE</scope>
    <source>
        <strain evidence="2">JB14</strain>
    </source>
</reference>